<dbReference type="InterPro" id="IPR029056">
    <property type="entry name" value="Ribokinase-like"/>
</dbReference>
<dbReference type="InterPro" id="IPR011611">
    <property type="entry name" value="PfkB_dom"/>
</dbReference>
<dbReference type="PANTHER" id="PTHR43320">
    <property type="entry name" value="SUGAR KINASE"/>
    <property type="match status" value="1"/>
</dbReference>
<keyword evidence="2 5" id="KW-0808">Transferase</keyword>
<sequence>MAKVVGFGDLLVRFSPPGYQRFLQADSYEINYTGAEANVLVNLALNGVDTEFVTRLPQNLISECAVAQLKKFGVGAKRISFGGDRIGVYYLEKGASQRPSRLVYDRKYTSFATSSPSDYDWDSIFEGVTHFHFTGITPALGPELPGICFAACAQARARGILTSCDLNYRALLWDLETASKTMRRLMPLVDVLVCGREDSEKLLGVKPESKIVHGDAIDREAYAAAAAELTRVYGFQTVAITLRESFSASDNNWSGMLYTGGKAYFSKEYQIHLVDRVGGGDSFTAGLLYAVIHGFDPQHAVEYAVAASCLKQTIEQDFNLSYADEVEQLASGQASGRIQR</sequence>
<protein>
    <submittedName>
        <fullName evidence="5">2-dehydro-3-deoxygluconokinase</fullName>
        <ecNumber evidence="5">2.7.1.45</ecNumber>
    </submittedName>
</protein>
<accession>A0A644YKK0</accession>
<evidence type="ECO:0000259" key="4">
    <source>
        <dbReference type="Pfam" id="PF00294"/>
    </source>
</evidence>
<dbReference type="AlphaFoldDB" id="A0A644YKK0"/>
<comment type="caution">
    <text evidence="5">The sequence shown here is derived from an EMBL/GenBank/DDBJ whole genome shotgun (WGS) entry which is preliminary data.</text>
</comment>
<evidence type="ECO:0000256" key="3">
    <source>
        <dbReference type="ARBA" id="ARBA00022777"/>
    </source>
</evidence>
<evidence type="ECO:0000256" key="2">
    <source>
        <dbReference type="ARBA" id="ARBA00022679"/>
    </source>
</evidence>
<organism evidence="5">
    <name type="scientific">bioreactor metagenome</name>
    <dbReference type="NCBI Taxonomy" id="1076179"/>
    <lineage>
        <taxon>unclassified sequences</taxon>
        <taxon>metagenomes</taxon>
        <taxon>ecological metagenomes</taxon>
    </lineage>
</organism>
<dbReference type="SUPFAM" id="SSF53613">
    <property type="entry name" value="Ribokinase-like"/>
    <property type="match status" value="1"/>
</dbReference>
<dbReference type="Gene3D" id="3.40.1190.20">
    <property type="match status" value="1"/>
</dbReference>
<keyword evidence="3 5" id="KW-0418">Kinase</keyword>
<proteinExistence type="inferred from homology"/>
<dbReference type="PANTHER" id="PTHR43320:SF2">
    <property type="entry name" value="2-DEHYDRO-3-DEOXYGLUCONOKINASE_2-DEHYDRO-3-DEOXYGALACTONOKINASE"/>
    <property type="match status" value="1"/>
</dbReference>
<name>A0A644YKK0_9ZZZZ</name>
<comment type="similarity">
    <text evidence="1">Belongs to the carbohydrate kinase PfkB family.</text>
</comment>
<evidence type="ECO:0000313" key="5">
    <source>
        <dbReference type="EMBL" id="MPM29105.1"/>
    </source>
</evidence>
<dbReference type="Pfam" id="PF00294">
    <property type="entry name" value="PfkB"/>
    <property type="match status" value="1"/>
</dbReference>
<gene>
    <name evidence="5" type="primary">kdgK_20</name>
    <name evidence="5" type="ORF">SDC9_75644</name>
</gene>
<feature type="domain" description="Carbohydrate kinase PfkB" evidence="4">
    <location>
        <begin position="1"/>
        <end position="310"/>
    </location>
</feature>
<dbReference type="GO" id="GO:0008673">
    <property type="term" value="F:2-dehydro-3-deoxygluconokinase activity"/>
    <property type="evidence" value="ECO:0007669"/>
    <property type="project" value="UniProtKB-EC"/>
</dbReference>
<dbReference type="EMBL" id="VSSQ01005425">
    <property type="protein sequence ID" value="MPM29105.1"/>
    <property type="molecule type" value="Genomic_DNA"/>
</dbReference>
<dbReference type="EC" id="2.7.1.45" evidence="5"/>
<reference evidence="5" key="1">
    <citation type="submission" date="2019-08" db="EMBL/GenBank/DDBJ databases">
        <authorList>
            <person name="Kucharzyk K."/>
            <person name="Murdoch R.W."/>
            <person name="Higgins S."/>
            <person name="Loffler F."/>
        </authorList>
    </citation>
    <scope>NUCLEOTIDE SEQUENCE</scope>
</reference>
<dbReference type="CDD" id="cd01166">
    <property type="entry name" value="KdgK"/>
    <property type="match status" value="1"/>
</dbReference>
<evidence type="ECO:0000256" key="1">
    <source>
        <dbReference type="ARBA" id="ARBA00010688"/>
    </source>
</evidence>
<dbReference type="InterPro" id="IPR052700">
    <property type="entry name" value="Carb_kinase_PfkB-like"/>
</dbReference>